<comment type="caution">
    <text evidence="4">The sequence shown here is derived from an EMBL/GenBank/DDBJ whole genome shotgun (WGS) entry which is preliminary data.</text>
</comment>
<evidence type="ECO:0000256" key="1">
    <source>
        <dbReference type="SAM" id="Coils"/>
    </source>
</evidence>
<feature type="region of interest" description="Disordered" evidence="2">
    <location>
        <begin position="407"/>
        <end position="447"/>
    </location>
</feature>
<feature type="compositionally biased region" description="Polar residues" evidence="2">
    <location>
        <begin position="264"/>
        <end position="287"/>
    </location>
</feature>
<feature type="compositionally biased region" description="Low complexity" evidence="2">
    <location>
        <begin position="611"/>
        <end position="640"/>
    </location>
</feature>
<feature type="compositionally biased region" description="Low complexity" evidence="2">
    <location>
        <begin position="133"/>
        <end position="146"/>
    </location>
</feature>
<feature type="compositionally biased region" description="Basic and acidic residues" evidence="2">
    <location>
        <begin position="120"/>
        <end position="132"/>
    </location>
</feature>
<name>A0A9P4QUU8_9PLEO</name>
<feature type="compositionally biased region" description="Polar residues" evidence="2">
    <location>
        <begin position="664"/>
        <end position="674"/>
    </location>
</feature>
<feature type="compositionally biased region" description="Low complexity" evidence="2">
    <location>
        <begin position="509"/>
        <end position="520"/>
    </location>
</feature>
<dbReference type="OrthoDB" id="4097086at2759"/>
<keyword evidence="1" id="KW-0175">Coiled coil</keyword>
<organism evidence="4 5">
    <name type="scientific">Polyplosphaeria fusca</name>
    <dbReference type="NCBI Taxonomy" id="682080"/>
    <lineage>
        <taxon>Eukaryota</taxon>
        <taxon>Fungi</taxon>
        <taxon>Dikarya</taxon>
        <taxon>Ascomycota</taxon>
        <taxon>Pezizomycotina</taxon>
        <taxon>Dothideomycetes</taxon>
        <taxon>Pleosporomycetidae</taxon>
        <taxon>Pleosporales</taxon>
        <taxon>Tetraplosphaeriaceae</taxon>
        <taxon>Polyplosphaeria</taxon>
    </lineage>
</organism>
<feature type="region of interest" description="Disordered" evidence="2">
    <location>
        <begin position="508"/>
        <end position="710"/>
    </location>
</feature>
<keyword evidence="5" id="KW-1185">Reference proteome</keyword>
<gene>
    <name evidence="4" type="ORF">EJ04DRAFT_512563</name>
</gene>
<evidence type="ECO:0000259" key="3">
    <source>
        <dbReference type="Pfam" id="PF13257"/>
    </source>
</evidence>
<sequence>MGSCTASPPLLKAWLLSWLKGGFLLRVIGLPAALLALHLEIYGSSPAAASLILHRLSRRLRLRTFTCTRTKGHERSLSDDSFFVARPQNMDMDMDAAQSPPQPPSQPERKRSMTQPPSQPERKRSMTPDKDSAPSSPLSGAASPTSFLPSPAPPSDTSASSDAAQSPPKSPSQPVQKSMTLYKDSSPPSPLSGPTPTSILPSPAPPSDASSASSDAASTSTTTLSHSSPKPAMPPHARSMSHADVVTQGKRLSLQFPMQPPPTGNSSPGFSPRSRPQSWMATPSVPTSPDAVDSPTEGSFLSFLAAQERYVLELKEELAKAEQDLKKYRQHWSTHESVKQRNDMRKVTQLQPLDTALASFQPDHDDEDGSTAWMQKEMERRKALVSGTRSSQRKVFSGSRHLRTLSLLSPDKNYSPSFPQPPDIRNEQEDSAARPTPLLRSSTSPDIANQIATTVNGEKYDLGGLSNMQREALLRTGKQMASDFKDGLLTFIEDIRQATVGEEAAIGNASSASALARGSSTKNLRKASDNRPTLNKSASSKKSKSGEPGGIGDDFWKAHGLSEPKSAPAATKSHGGKSVKTPQKQVQHGEDFEESWDSWDTPNDKYVAKTVPSSNSSDESDEAASPVSGRSSARTSTSSAPAEDEAFRDPKRSSIPWPDLVKLSPSNLKRTASTLMKEWEKNLTPPPESRDLNHSSGDYIGRSSSPAGLP</sequence>
<dbReference type="EMBL" id="ML996149">
    <property type="protein sequence ID" value="KAF2734313.1"/>
    <property type="molecule type" value="Genomic_DNA"/>
</dbReference>
<feature type="compositionally biased region" description="Low complexity" evidence="2">
    <location>
        <begin position="194"/>
        <end position="229"/>
    </location>
</feature>
<dbReference type="Proteomes" id="UP000799444">
    <property type="component" value="Unassembled WGS sequence"/>
</dbReference>
<feature type="compositionally biased region" description="Low complexity" evidence="2">
    <location>
        <begin position="155"/>
        <end position="167"/>
    </location>
</feature>
<dbReference type="AlphaFoldDB" id="A0A9P4QUU8"/>
<evidence type="ECO:0000313" key="5">
    <source>
        <dbReference type="Proteomes" id="UP000799444"/>
    </source>
</evidence>
<protein>
    <recommendedName>
        <fullName evidence="3">DUF4048 domain-containing protein</fullName>
    </recommendedName>
</protein>
<dbReference type="Pfam" id="PF13257">
    <property type="entry name" value="DUF4048"/>
    <property type="match status" value="1"/>
</dbReference>
<accession>A0A9P4QUU8</accession>
<feature type="region of interest" description="Disordered" evidence="2">
    <location>
        <begin position="93"/>
        <end position="296"/>
    </location>
</feature>
<evidence type="ECO:0000256" key="2">
    <source>
        <dbReference type="SAM" id="MobiDB-lite"/>
    </source>
</evidence>
<dbReference type="InterPro" id="IPR025122">
    <property type="entry name" value="DUF4048"/>
</dbReference>
<feature type="domain" description="DUF4048" evidence="3">
    <location>
        <begin position="401"/>
        <end position="617"/>
    </location>
</feature>
<proteinExistence type="predicted"/>
<feature type="coiled-coil region" evidence="1">
    <location>
        <begin position="304"/>
        <end position="331"/>
    </location>
</feature>
<reference evidence="4" key="1">
    <citation type="journal article" date="2020" name="Stud. Mycol.">
        <title>101 Dothideomycetes genomes: a test case for predicting lifestyles and emergence of pathogens.</title>
        <authorList>
            <person name="Haridas S."/>
            <person name="Albert R."/>
            <person name="Binder M."/>
            <person name="Bloem J."/>
            <person name="Labutti K."/>
            <person name="Salamov A."/>
            <person name="Andreopoulos B."/>
            <person name="Baker S."/>
            <person name="Barry K."/>
            <person name="Bills G."/>
            <person name="Bluhm B."/>
            <person name="Cannon C."/>
            <person name="Castanera R."/>
            <person name="Culley D."/>
            <person name="Daum C."/>
            <person name="Ezra D."/>
            <person name="Gonzalez J."/>
            <person name="Henrissat B."/>
            <person name="Kuo A."/>
            <person name="Liang C."/>
            <person name="Lipzen A."/>
            <person name="Lutzoni F."/>
            <person name="Magnuson J."/>
            <person name="Mondo S."/>
            <person name="Nolan M."/>
            <person name="Ohm R."/>
            <person name="Pangilinan J."/>
            <person name="Park H.-J."/>
            <person name="Ramirez L."/>
            <person name="Alfaro M."/>
            <person name="Sun H."/>
            <person name="Tritt A."/>
            <person name="Yoshinaga Y."/>
            <person name="Zwiers L.-H."/>
            <person name="Turgeon B."/>
            <person name="Goodwin S."/>
            <person name="Spatafora J."/>
            <person name="Crous P."/>
            <person name="Grigoriev I."/>
        </authorList>
    </citation>
    <scope>NUCLEOTIDE SEQUENCE</scope>
    <source>
        <strain evidence="4">CBS 125425</strain>
    </source>
</reference>
<evidence type="ECO:0000313" key="4">
    <source>
        <dbReference type="EMBL" id="KAF2734313.1"/>
    </source>
</evidence>
<dbReference type="PRINTS" id="PR01217">
    <property type="entry name" value="PRICHEXTENSN"/>
</dbReference>